<evidence type="ECO:0000313" key="1">
    <source>
        <dbReference type="EMBL" id="MBD2599394.1"/>
    </source>
</evidence>
<gene>
    <name evidence="1" type="ORF">H6G40_03820</name>
</gene>
<keyword evidence="2" id="KW-1185">Reference proteome</keyword>
<name>A0ABR8G8I0_MICVR</name>
<evidence type="ECO:0000313" key="2">
    <source>
        <dbReference type="Proteomes" id="UP000648873"/>
    </source>
</evidence>
<comment type="caution">
    <text evidence="1">The sequence shown here is derived from an EMBL/GenBank/DDBJ whole genome shotgun (WGS) entry which is preliminary data.</text>
</comment>
<reference evidence="1 2" key="1">
    <citation type="journal article" date="2020" name="ISME J.">
        <title>Comparative genomics reveals insights into cyanobacterial evolution and habitat adaptation.</title>
        <authorList>
            <person name="Chen M.Y."/>
            <person name="Teng W.K."/>
            <person name="Zhao L."/>
            <person name="Hu C.X."/>
            <person name="Zhou Y.K."/>
            <person name="Han B.P."/>
            <person name="Song L.R."/>
            <person name="Shu W.S."/>
        </authorList>
    </citation>
    <scope>NUCLEOTIDE SEQUENCE [LARGE SCALE GENOMIC DNA]</scope>
    <source>
        <strain evidence="1 2">FACHB-1342</strain>
    </source>
</reference>
<proteinExistence type="predicted"/>
<dbReference type="Proteomes" id="UP000648873">
    <property type="component" value="Unassembled WGS sequence"/>
</dbReference>
<protein>
    <submittedName>
        <fullName evidence="1">Uncharacterized protein</fullName>
    </submittedName>
</protein>
<accession>A0ABR8G8I0</accession>
<dbReference type="EMBL" id="JACJSV010000006">
    <property type="protein sequence ID" value="MBD2599394.1"/>
    <property type="molecule type" value="Genomic_DNA"/>
</dbReference>
<dbReference type="RefSeq" id="WP_176721617.1">
    <property type="nucleotide sequence ID" value="NZ_JACJSV010000006.1"/>
</dbReference>
<organism evidence="1 2">
    <name type="scientific">Microcystis viridis FACHB-1342</name>
    <dbReference type="NCBI Taxonomy" id="2692900"/>
    <lineage>
        <taxon>Bacteria</taxon>
        <taxon>Bacillati</taxon>
        <taxon>Cyanobacteriota</taxon>
        <taxon>Cyanophyceae</taxon>
        <taxon>Oscillatoriophycideae</taxon>
        <taxon>Chroococcales</taxon>
        <taxon>Microcystaceae</taxon>
        <taxon>Microcystis</taxon>
    </lineage>
</organism>
<sequence>MSLQQLDLLEEYRSDRHNLIEKNLSTLFRLVPDWCVREKESLALVPQTAIELCYYHSCLREILTH</sequence>